<feature type="DNA-binding region" description="TEA" evidence="6">
    <location>
        <begin position="58"/>
        <end position="132"/>
    </location>
</feature>
<dbReference type="GO" id="GO:0005634">
    <property type="term" value="C:nucleus"/>
    <property type="evidence" value="ECO:0007669"/>
    <property type="project" value="UniProtKB-SubCell"/>
</dbReference>
<name>A0A0D0BZR0_9AGAR</name>
<comment type="subcellular location">
    <subcellularLocation>
        <location evidence="1">Nucleus</location>
    </subcellularLocation>
</comment>
<dbReference type="HOGENOM" id="CLU_036087_2_1_1"/>
<reference evidence="9 10" key="1">
    <citation type="submission" date="2014-04" db="EMBL/GenBank/DDBJ databases">
        <title>Evolutionary Origins and Diversification of the Mycorrhizal Mutualists.</title>
        <authorList>
            <consortium name="DOE Joint Genome Institute"/>
            <consortium name="Mycorrhizal Genomics Consortium"/>
            <person name="Kohler A."/>
            <person name="Kuo A."/>
            <person name="Nagy L.G."/>
            <person name="Floudas D."/>
            <person name="Copeland A."/>
            <person name="Barry K.W."/>
            <person name="Cichocki N."/>
            <person name="Veneault-Fourrey C."/>
            <person name="LaButti K."/>
            <person name="Lindquist E.A."/>
            <person name="Lipzen A."/>
            <person name="Lundell T."/>
            <person name="Morin E."/>
            <person name="Murat C."/>
            <person name="Riley R."/>
            <person name="Ohm R."/>
            <person name="Sun H."/>
            <person name="Tunlid A."/>
            <person name="Henrissat B."/>
            <person name="Grigoriev I.V."/>
            <person name="Hibbett D.S."/>
            <person name="Martin F."/>
        </authorList>
    </citation>
    <scope>NUCLEOTIDE SEQUENCE [LARGE SCALE GENOMIC DNA]</scope>
    <source>
        <strain evidence="9 10">FD-317 M1</strain>
    </source>
</reference>
<keyword evidence="5" id="KW-0539">Nucleus</keyword>
<evidence type="ECO:0000259" key="8">
    <source>
        <dbReference type="PROSITE" id="PS51088"/>
    </source>
</evidence>
<dbReference type="PANTHER" id="PTHR11834:SF0">
    <property type="entry name" value="PROTEIN SCALLOPED"/>
    <property type="match status" value="1"/>
</dbReference>
<feature type="region of interest" description="Disordered" evidence="7">
    <location>
        <begin position="140"/>
        <end position="165"/>
    </location>
</feature>
<accession>A0A0D0BZR0</accession>
<evidence type="ECO:0000256" key="4">
    <source>
        <dbReference type="ARBA" id="ARBA00023163"/>
    </source>
</evidence>
<feature type="compositionally biased region" description="Low complexity" evidence="7">
    <location>
        <begin position="146"/>
        <end position="159"/>
    </location>
</feature>
<dbReference type="GO" id="GO:0000981">
    <property type="term" value="F:DNA-binding transcription factor activity, RNA polymerase II-specific"/>
    <property type="evidence" value="ECO:0007669"/>
    <property type="project" value="TreeGrafter"/>
</dbReference>
<sequence>MEYPTSLWVDSDYSRCSTSSTLVEYPPTSDVIAADSKVSGTEDVFRAVVKCRKSWKTLKGGKVVWPLHLEAALLEGLALYKPDSSREALLLGRFPMRNRFISEYIFKTTGELRTAKQVGSRLQQLRDTVGGGKKLQKLLSPSADFSSTSSNRSHSSGSSAGENVWKSMPSSPTVIYIDIVAEDCTPSLQQEYSTKTSPFDATISSLHGPRSIRMIRPCLAFTSPVGSPIIARSCFTICHGDVVYEDSSPLTVTSATAPEGTSVYTCDLAPHYWKMICNSPDPTQFTIHHNIVRESSSAQLFSATYRFRYVLRRFSSPPPTFSPIDVDSTVEKHQTANFRGGSPQSSPGILSEISSTIYDSEDWHDQFDSLSIASRCQ</sequence>
<comment type="similarity">
    <text evidence="2">Belongs to the TEC1 family.</text>
</comment>
<dbReference type="Gene3D" id="6.10.20.40">
    <property type="entry name" value="TEA/ATTS domain"/>
    <property type="match status" value="1"/>
</dbReference>
<feature type="domain" description="TEA" evidence="8">
    <location>
        <begin position="58"/>
        <end position="132"/>
    </location>
</feature>
<evidence type="ECO:0000256" key="6">
    <source>
        <dbReference type="PROSITE-ProRule" id="PRU00505"/>
    </source>
</evidence>
<dbReference type="InterPro" id="IPR050937">
    <property type="entry name" value="TEC1_TEAD_TF"/>
</dbReference>
<dbReference type="PROSITE" id="PS51088">
    <property type="entry name" value="TEA_2"/>
    <property type="match status" value="1"/>
</dbReference>
<protein>
    <recommendedName>
        <fullName evidence="8">TEA domain-containing protein</fullName>
    </recommendedName>
</protein>
<proteinExistence type="inferred from homology"/>
<dbReference type="InterPro" id="IPR000818">
    <property type="entry name" value="TEA/ATTS_dom"/>
</dbReference>
<dbReference type="SMART" id="SM00426">
    <property type="entry name" value="TEA"/>
    <property type="match status" value="1"/>
</dbReference>
<dbReference type="OrthoDB" id="10006572at2759"/>
<dbReference type="EMBL" id="KN834806">
    <property type="protein sequence ID" value="KIK55434.1"/>
    <property type="molecule type" value="Genomic_DNA"/>
</dbReference>
<dbReference type="InterPro" id="IPR038096">
    <property type="entry name" value="TEA/ATTS_sf"/>
</dbReference>
<dbReference type="AlphaFoldDB" id="A0A0D0BZR0"/>
<dbReference type="GO" id="GO:0000978">
    <property type="term" value="F:RNA polymerase II cis-regulatory region sequence-specific DNA binding"/>
    <property type="evidence" value="ECO:0007669"/>
    <property type="project" value="TreeGrafter"/>
</dbReference>
<evidence type="ECO:0000256" key="2">
    <source>
        <dbReference type="ARBA" id="ARBA00008421"/>
    </source>
</evidence>
<keyword evidence="10" id="KW-1185">Reference proteome</keyword>
<dbReference type="Pfam" id="PF01285">
    <property type="entry name" value="TEA"/>
    <property type="match status" value="1"/>
</dbReference>
<keyword evidence="4" id="KW-0804">Transcription</keyword>
<evidence type="ECO:0000313" key="9">
    <source>
        <dbReference type="EMBL" id="KIK55434.1"/>
    </source>
</evidence>
<evidence type="ECO:0000256" key="7">
    <source>
        <dbReference type="SAM" id="MobiDB-lite"/>
    </source>
</evidence>
<evidence type="ECO:0000256" key="3">
    <source>
        <dbReference type="ARBA" id="ARBA00023015"/>
    </source>
</evidence>
<evidence type="ECO:0000256" key="1">
    <source>
        <dbReference type="ARBA" id="ARBA00004123"/>
    </source>
</evidence>
<evidence type="ECO:0000313" key="10">
    <source>
        <dbReference type="Proteomes" id="UP000053593"/>
    </source>
</evidence>
<dbReference type="PANTHER" id="PTHR11834">
    <property type="entry name" value="TRANSCRIPTIONAL ENHANCER FACTOR TEF RELATED"/>
    <property type="match status" value="1"/>
</dbReference>
<gene>
    <name evidence="9" type="ORF">GYMLUDRAFT_76516</name>
</gene>
<keyword evidence="3" id="KW-0805">Transcription regulation</keyword>
<dbReference type="GO" id="GO:0005667">
    <property type="term" value="C:transcription regulator complex"/>
    <property type="evidence" value="ECO:0007669"/>
    <property type="project" value="TreeGrafter"/>
</dbReference>
<organism evidence="9 10">
    <name type="scientific">Collybiopsis luxurians FD-317 M1</name>
    <dbReference type="NCBI Taxonomy" id="944289"/>
    <lineage>
        <taxon>Eukaryota</taxon>
        <taxon>Fungi</taxon>
        <taxon>Dikarya</taxon>
        <taxon>Basidiomycota</taxon>
        <taxon>Agaricomycotina</taxon>
        <taxon>Agaricomycetes</taxon>
        <taxon>Agaricomycetidae</taxon>
        <taxon>Agaricales</taxon>
        <taxon>Marasmiineae</taxon>
        <taxon>Omphalotaceae</taxon>
        <taxon>Collybiopsis</taxon>
        <taxon>Collybiopsis luxurians</taxon>
    </lineage>
</organism>
<evidence type="ECO:0000256" key="5">
    <source>
        <dbReference type="ARBA" id="ARBA00023242"/>
    </source>
</evidence>
<dbReference type="Proteomes" id="UP000053593">
    <property type="component" value="Unassembled WGS sequence"/>
</dbReference>